<reference evidence="1 2" key="1">
    <citation type="submission" date="2016-02" db="EMBL/GenBank/DDBJ databases">
        <title>Genome analysis of coral dinoflagellate symbionts highlights evolutionary adaptations to a symbiotic lifestyle.</title>
        <authorList>
            <person name="Aranda M."/>
            <person name="Li Y."/>
            <person name="Liew Y.J."/>
            <person name="Baumgarten S."/>
            <person name="Simakov O."/>
            <person name="Wilson M."/>
            <person name="Piel J."/>
            <person name="Ashoor H."/>
            <person name="Bougouffa S."/>
            <person name="Bajic V.B."/>
            <person name="Ryu T."/>
            <person name="Ravasi T."/>
            <person name="Bayer T."/>
            <person name="Micklem G."/>
            <person name="Kim H."/>
            <person name="Bhak J."/>
            <person name="Lajeunesse T.C."/>
            <person name="Voolstra C.R."/>
        </authorList>
    </citation>
    <scope>NUCLEOTIDE SEQUENCE [LARGE SCALE GENOMIC DNA]</scope>
    <source>
        <strain evidence="1 2">CCMP2467</strain>
    </source>
</reference>
<organism evidence="1 2">
    <name type="scientific">Symbiodinium microadriaticum</name>
    <name type="common">Dinoflagellate</name>
    <name type="synonym">Zooxanthella microadriatica</name>
    <dbReference type="NCBI Taxonomy" id="2951"/>
    <lineage>
        <taxon>Eukaryota</taxon>
        <taxon>Sar</taxon>
        <taxon>Alveolata</taxon>
        <taxon>Dinophyceae</taxon>
        <taxon>Suessiales</taxon>
        <taxon>Symbiodiniaceae</taxon>
        <taxon>Symbiodinium</taxon>
    </lineage>
</organism>
<comment type="caution">
    <text evidence="1">The sequence shown here is derived from an EMBL/GenBank/DDBJ whole genome shotgun (WGS) entry which is preliminary data.</text>
</comment>
<name>A0A1Q9F390_SYMMI</name>
<sequence length="241" mass="27777">MQRAMKHRPDIKDIYQVLLDSEKVAFRQAWASTKDFEFTTSRRCTSNTYRRRKEDIVVFKTELQLQQLLGGSDKPQAVAQTANYVNMCLRPEFEGVVLAGVSAVSTEVADRGLQNFSGADVQYNMVHGRPQAPDFQKRSRTFNLTGIDVEKIEDGWRFSDDESKKRAMQLAEGYLAKTPNWDQYNNMKVGVGRYPALEFHRVTEPAKDLYEQDLKAYHKQRIPAWDFAKVPGHLEILVLMH</sequence>
<dbReference type="EMBL" id="LSRX01000019">
    <property type="protein sequence ID" value="OLQ14143.1"/>
    <property type="molecule type" value="Genomic_DNA"/>
</dbReference>
<keyword evidence="2" id="KW-1185">Reference proteome</keyword>
<dbReference type="AlphaFoldDB" id="A0A1Q9F390"/>
<protein>
    <submittedName>
        <fullName evidence="1">Uncharacterized protein</fullName>
    </submittedName>
</protein>
<dbReference type="Proteomes" id="UP000186817">
    <property type="component" value="Unassembled WGS sequence"/>
</dbReference>
<accession>A0A1Q9F390</accession>
<dbReference type="OrthoDB" id="10306175at2759"/>
<gene>
    <name evidence="1" type="ORF">AK812_SmicGene1779</name>
</gene>
<evidence type="ECO:0000313" key="1">
    <source>
        <dbReference type="EMBL" id="OLQ14143.1"/>
    </source>
</evidence>
<proteinExistence type="predicted"/>
<evidence type="ECO:0000313" key="2">
    <source>
        <dbReference type="Proteomes" id="UP000186817"/>
    </source>
</evidence>